<dbReference type="Proteomes" id="UP001358586">
    <property type="component" value="Chromosome 7"/>
</dbReference>
<proteinExistence type="predicted"/>
<evidence type="ECO:0000313" key="2">
    <source>
        <dbReference type="Proteomes" id="UP001358586"/>
    </source>
</evidence>
<organism evidence="1 2">
    <name type="scientific">Gossypium arboreum</name>
    <name type="common">Tree cotton</name>
    <name type="synonym">Gossypium nanking</name>
    <dbReference type="NCBI Taxonomy" id="29729"/>
    <lineage>
        <taxon>Eukaryota</taxon>
        <taxon>Viridiplantae</taxon>
        <taxon>Streptophyta</taxon>
        <taxon>Embryophyta</taxon>
        <taxon>Tracheophyta</taxon>
        <taxon>Spermatophyta</taxon>
        <taxon>Magnoliopsida</taxon>
        <taxon>eudicotyledons</taxon>
        <taxon>Gunneridae</taxon>
        <taxon>Pentapetalae</taxon>
        <taxon>rosids</taxon>
        <taxon>malvids</taxon>
        <taxon>Malvales</taxon>
        <taxon>Malvaceae</taxon>
        <taxon>Malvoideae</taxon>
        <taxon>Gossypium</taxon>
    </lineage>
</organism>
<keyword evidence="2" id="KW-1185">Reference proteome</keyword>
<dbReference type="EMBL" id="JARKNE010000007">
    <property type="protein sequence ID" value="KAK5819276.1"/>
    <property type="molecule type" value="Genomic_DNA"/>
</dbReference>
<gene>
    <name evidence="1" type="ORF">PVK06_024253</name>
</gene>
<comment type="caution">
    <text evidence="1">The sequence shown here is derived from an EMBL/GenBank/DDBJ whole genome shotgun (WGS) entry which is preliminary data.</text>
</comment>
<sequence>MIGYTSGTYIDISPISLSAYYSMPFYKEEDLSSLDFNNFTSIHTDTILNYLTNGGSKWKRKASLRAGVDIEQT</sequence>
<reference evidence="1 2" key="1">
    <citation type="submission" date="2023-03" db="EMBL/GenBank/DDBJ databases">
        <title>WGS of Gossypium arboreum.</title>
        <authorList>
            <person name="Yu D."/>
        </authorList>
    </citation>
    <scope>NUCLEOTIDE SEQUENCE [LARGE SCALE GENOMIC DNA]</scope>
    <source>
        <tissue evidence="1">Leaf</tissue>
    </source>
</reference>
<protein>
    <submittedName>
        <fullName evidence="1">Uncharacterized protein</fullName>
    </submittedName>
</protein>
<name>A0ABR0PD99_GOSAR</name>
<evidence type="ECO:0000313" key="1">
    <source>
        <dbReference type="EMBL" id="KAK5819276.1"/>
    </source>
</evidence>
<accession>A0ABR0PD99</accession>